<accession>A0A1G7SR42</accession>
<evidence type="ECO:0000313" key="2">
    <source>
        <dbReference type="Proteomes" id="UP000199708"/>
    </source>
</evidence>
<name>A0A1G7SR42_9LACT</name>
<reference evidence="1 2" key="1">
    <citation type="submission" date="2016-10" db="EMBL/GenBank/DDBJ databases">
        <authorList>
            <person name="de Groot N.N."/>
        </authorList>
    </citation>
    <scope>NUCLEOTIDE SEQUENCE [LARGE SCALE GENOMIC DNA]</scope>
    <source>
        <strain evidence="1 2">ATCC BAA-466</strain>
    </source>
</reference>
<evidence type="ECO:0000313" key="1">
    <source>
        <dbReference type="EMBL" id="SDG25503.1"/>
    </source>
</evidence>
<gene>
    <name evidence="1" type="ORF">SAMN05421791_104124</name>
</gene>
<protein>
    <submittedName>
        <fullName evidence="1">Uncharacterized protein</fullName>
    </submittedName>
</protein>
<sequence length="106" mass="12785">MDTKKIEAVINNFYKAVYSNNRQAFYGMLANSFKDRVSLEEFNRYRQYRMIDIGRLEKVEKIQEDVDKILVTCKIKIRENTVTHVYHLIEERGEYYLIPDSFMFAK</sequence>
<organism evidence="1 2">
    <name type="scientific">Facklamia miroungae</name>
    <dbReference type="NCBI Taxonomy" id="120956"/>
    <lineage>
        <taxon>Bacteria</taxon>
        <taxon>Bacillati</taxon>
        <taxon>Bacillota</taxon>
        <taxon>Bacilli</taxon>
        <taxon>Lactobacillales</taxon>
        <taxon>Aerococcaceae</taxon>
        <taxon>Facklamia</taxon>
    </lineage>
</organism>
<dbReference type="RefSeq" id="WP_090289801.1">
    <property type="nucleotide sequence ID" value="NZ_FNCK01000004.1"/>
</dbReference>
<dbReference type="Proteomes" id="UP000199708">
    <property type="component" value="Unassembled WGS sequence"/>
</dbReference>
<dbReference type="AlphaFoldDB" id="A0A1G7SR42"/>
<keyword evidence="2" id="KW-1185">Reference proteome</keyword>
<dbReference type="EMBL" id="FNCK01000004">
    <property type="protein sequence ID" value="SDG25503.1"/>
    <property type="molecule type" value="Genomic_DNA"/>
</dbReference>
<proteinExistence type="predicted"/>